<dbReference type="Gene3D" id="1.10.510.10">
    <property type="entry name" value="Transferase(Phosphotransferase) domain 1"/>
    <property type="match status" value="1"/>
</dbReference>
<evidence type="ECO:0000256" key="10">
    <source>
        <dbReference type="PROSITE-ProRule" id="PRU10141"/>
    </source>
</evidence>
<feature type="compositionally biased region" description="Pro residues" evidence="11">
    <location>
        <begin position="499"/>
        <end position="513"/>
    </location>
</feature>
<dbReference type="GO" id="GO:0008353">
    <property type="term" value="F:RNA polymerase II CTD heptapeptide repeat kinase activity"/>
    <property type="evidence" value="ECO:0007669"/>
    <property type="project" value="TreeGrafter"/>
</dbReference>
<comment type="catalytic activity">
    <reaction evidence="9">
        <text>L-seryl-[protein] + ATP = O-phospho-L-seryl-[protein] + ADP + H(+)</text>
        <dbReference type="Rhea" id="RHEA:17989"/>
        <dbReference type="Rhea" id="RHEA-COMP:9863"/>
        <dbReference type="Rhea" id="RHEA-COMP:11604"/>
        <dbReference type="ChEBI" id="CHEBI:15378"/>
        <dbReference type="ChEBI" id="CHEBI:29999"/>
        <dbReference type="ChEBI" id="CHEBI:30616"/>
        <dbReference type="ChEBI" id="CHEBI:83421"/>
        <dbReference type="ChEBI" id="CHEBI:456216"/>
        <dbReference type="EC" id="2.7.11.22"/>
    </reaction>
</comment>
<dbReference type="InterPro" id="IPR008271">
    <property type="entry name" value="Ser/Thr_kinase_AS"/>
</dbReference>
<feature type="compositionally biased region" description="Basic and acidic residues" evidence="11">
    <location>
        <begin position="940"/>
        <end position="961"/>
    </location>
</feature>
<keyword evidence="6 13" id="KW-0418">Kinase</keyword>
<evidence type="ECO:0000256" key="2">
    <source>
        <dbReference type="ARBA" id="ARBA00012425"/>
    </source>
</evidence>
<evidence type="ECO:0000256" key="1">
    <source>
        <dbReference type="ARBA" id="ARBA00006485"/>
    </source>
</evidence>
<dbReference type="GO" id="GO:0005524">
    <property type="term" value="F:ATP binding"/>
    <property type="evidence" value="ECO:0007669"/>
    <property type="project" value="UniProtKB-UniRule"/>
</dbReference>
<keyword evidence="14" id="KW-1185">Reference proteome</keyword>
<dbReference type="GO" id="GO:0008024">
    <property type="term" value="C:cyclin/CDK positive transcription elongation factor complex"/>
    <property type="evidence" value="ECO:0007669"/>
    <property type="project" value="TreeGrafter"/>
</dbReference>
<evidence type="ECO:0000256" key="5">
    <source>
        <dbReference type="ARBA" id="ARBA00022741"/>
    </source>
</evidence>
<dbReference type="CDD" id="cd07840">
    <property type="entry name" value="STKc_CDK9_like"/>
    <property type="match status" value="1"/>
</dbReference>
<proteinExistence type="inferred from homology"/>
<feature type="compositionally biased region" description="Basic residues" evidence="11">
    <location>
        <begin position="32"/>
        <end position="57"/>
    </location>
</feature>
<feature type="region of interest" description="Disordered" evidence="11">
    <location>
        <begin position="940"/>
        <end position="971"/>
    </location>
</feature>
<keyword evidence="3" id="KW-0723">Serine/threonine-protein kinase</keyword>
<dbReference type="GO" id="GO:0030332">
    <property type="term" value="F:cyclin binding"/>
    <property type="evidence" value="ECO:0007669"/>
    <property type="project" value="TreeGrafter"/>
</dbReference>
<dbReference type="InterPro" id="IPR050108">
    <property type="entry name" value="CDK"/>
</dbReference>
<evidence type="ECO:0000256" key="11">
    <source>
        <dbReference type="SAM" id="MobiDB-lite"/>
    </source>
</evidence>
<dbReference type="PROSITE" id="PS00107">
    <property type="entry name" value="PROTEIN_KINASE_ATP"/>
    <property type="match status" value="1"/>
</dbReference>
<reference evidence="13 14" key="1">
    <citation type="submission" date="2019-10" db="EMBL/GenBank/DDBJ databases">
        <authorList>
            <person name="Palmer J.M."/>
        </authorList>
    </citation>
    <scope>NUCLEOTIDE SEQUENCE [LARGE SCALE GENOMIC DNA]</scope>
    <source>
        <strain evidence="13 14">TWF506</strain>
    </source>
</reference>
<evidence type="ECO:0000256" key="3">
    <source>
        <dbReference type="ARBA" id="ARBA00022527"/>
    </source>
</evidence>
<dbReference type="PROSITE" id="PS00108">
    <property type="entry name" value="PROTEIN_KINASE_ST"/>
    <property type="match status" value="1"/>
</dbReference>
<evidence type="ECO:0000313" key="13">
    <source>
        <dbReference type="EMBL" id="KAK6514037.1"/>
    </source>
</evidence>
<protein>
    <recommendedName>
        <fullName evidence="2">cyclin-dependent kinase</fullName>
        <ecNumber evidence="2">2.7.11.22</ecNumber>
    </recommendedName>
</protein>
<evidence type="ECO:0000256" key="7">
    <source>
        <dbReference type="ARBA" id="ARBA00022840"/>
    </source>
</evidence>
<evidence type="ECO:0000313" key="14">
    <source>
        <dbReference type="Proteomes" id="UP001307849"/>
    </source>
</evidence>
<dbReference type="Gene3D" id="3.30.200.20">
    <property type="entry name" value="Phosphorylase Kinase, domain 1"/>
    <property type="match status" value="1"/>
</dbReference>
<dbReference type="Proteomes" id="UP001307849">
    <property type="component" value="Unassembled WGS sequence"/>
</dbReference>
<feature type="compositionally biased region" description="Basic and acidic residues" evidence="11">
    <location>
        <begin position="352"/>
        <end position="367"/>
    </location>
</feature>
<keyword evidence="5 10" id="KW-0547">Nucleotide-binding</keyword>
<dbReference type="AlphaFoldDB" id="A0AAN8RU03"/>
<dbReference type="PANTHER" id="PTHR24056:SF546">
    <property type="entry name" value="CYCLIN-DEPENDENT KINASE 12"/>
    <property type="match status" value="1"/>
</dbReference>
<comment type="caution">
    <text evidence="13">The sequence shown here is derived from an EMBL/GenBank/DDBJ whole genome shotgun (WGS) entry which is preliminary data.</text>
</comment>
<feature type="compositionally biased region" description="Basic residues" evidence="11">
    <location>
        <begin position="85"/>
        <end position="101"/>
    </location>
</feature>
<feature type="region of interest" description="Disordered" evidence="11">
    <location>
        <begin position="1"/>
        <end position="622"/>
    </location>
</feature>
<feature type="compositionally biased region" description="Basic residues" evidence="11">
    <location>
        <begin position="250"/>
        <end position="264"/>
    </location>
</feature>
<accession>A0AAN8RU03</accession>
<comment type="catalytic activity">
    <reaction evidence="8">
        <text>L-threonyl-[protein] + ATP = O-phospho-L-threonyl-[protein] + ADP + H(+)</text>
        <dbReference type="Rhea" id="RHEA:46608"/>
        <dbReference type="Rhea" id="RHEA-COMP:11060"/>
        <dbReference type="Rhea" id="RHEA-COMP:11605"/>
        <dbReference type="ChEBI" id="CHEBI:15378"/>
        <dbReference type="ChEBI" id="CHEBI:30013"/>
        <dbReference type="ChEBI" id="CHEBI:30616"/>
        <dbReference type="ChEBI" id="CHEBI:61977"/>
        <dbReference type="ChEBI" id="CHEBI:456216"/>
        <dbReference type="EC" id="2.7.11.22"/>
    </reaction>
</comment>
<feature type="domain" description="Protein kinase" evidence="12">
    <location>
        <begin position="632"/>
        <end position="925"/>
    </location>
</feature>
<dbReference type="SUPFAM" id="SSF56112">
    <property type="entry name" value="Protein kinase-like (PK-like)"/>
    <property type="match status" value="1"/>
</dbReference>
<dbReference type="FunFam" id="1.10.510.10:FF:000624">
    <property type="entry name" value="Mitogen-activated protein kinase"/>
    <property type="match status" value="1"/>
</dbReference>
<feature type="binding site" evidence="10">
    <location>
        <position position="661"/>
    </location>
    <ligand>
        <name>ATP</name>
        <dbReference type="ChEBI" id="CHEBI:30616"/>
    </ligand>
</feature>
<dbReference type="Pfam" id="PF00069">
    <property type="entry name" value="Pkinase"/>
    <property type="match status" value="1"/>
</dbReference>
<feature type="compositionally biased region" description="Basic and acidic residues" evidence="11">
    <location>
        <begin position="376"/>
        <end position="386"/>
    </location>
</feature>
<dbReference type="EMBL" id="JAVHJM010000005">
    <property type="protein sequence ID" value="KAK6514037.1"/>
    <property type="molecule type" value="Genomic_DNA"/>
</dbReference>
<organism evidence="13 14">
    <name type="scientific">Arthrobotrys conoides</name>
    <dbReference type="NCBI Taxonomy" id="74498"/>
    <lineage>
        <taxon>Eukaryota</taxon>
        <taxon>Fungi</taxon>
        <taxon>Dikarya</taxon>
        <taxon>Ascomycota</taxon>
        <taxon>Pezizomycotina</taxon>
        <taxon>Orbiliomycetes</taxon>
        <taxon>Orbiliales</taxon>
        <taxon>Orbiliaceae</taxon>
        <taxon>Arthrobotrys</taxon>
    </lineage>
</organism>
<evidence type="ECO:0000256" key="9">
    <source>
        <dbReference type="ARBA" id="ARBA00048367"/>
    </source>
</evidence>
<feature type="compositionally biased region" description="Low complexity" evidence="11">
    <location>
        <begin position="962"/>
        <end position="971"/>
    </location>
</feature>
<dbReference type="EC" id="2.7.11.22" evidence="2"/>
<dbReference type="InterPro" id="IPR000719">
    <property type="entry name" value="Prot_kinase_dom"/>
</dbReference>
<keyword evidence="4" id="KW-0808">Transferase</keyword>
<evidence type="ECO:0000256" key="4">
    <source>
        <dbReference type="ARBA" id="ARBA00022679"/>
    </source>
</evidence>
<feature type="compositionally biased region" description="Basic and acidic residues" evidence="11">
    <location>
        <begin position="220"/>
        <end position="235"/>
    </location>
</feature>
<dbReference type="InterPro" id="IPR011009">
    <property type="entry name" value="Kinase-like_dom_sf"/>
</dbReference>
<dbReference type="InterPro" id="IPR017441">
    <property type="entry name" value="Protein_kinase_ATP_BS"/>
</dbReference>
<feature type="compositionally biased region" description="Basic and acidic residues" evidence="11">
    <location>
        <begin position="102"/>
        <end position="117"/>
    </location>
</feature>
<feature type="compositionally biased region" description="Basic residues" evidence="11">
    <location>
        <begin position="154"/>
        <end position="169"/>
    </location>
</feature>
<evidence type="ECO:0000256" key="6">
    <source>
        <dbReference type="ARBA" id="ARBA00022777"/>
    </source>
</evidence>
<evidence type="ECO:0000256" key="8">
    <source>
        <dbReference type="ARBA" id="ARBA00047811"/>
    </source>
</evidence>
<sequence length="971" mass="110465">MTKNKGSHDSYRPGTAGKPPTSTDERPERSKPRNRSRTPSRERRRSPPRHPGSRKRKVAVDTYIPGESSRDDRDRGRDRRDRSRDRRRSASPRRRSASPRRPSRERPDVAHKTDPRGKSPKRIRSPSPSRAAKRSRREGRSISPRRHSPDPRGPGHRHRSKRSRSRSRHRSPEDIRRPRKDSPDRRGKRDLDDLRARDSDRRRRSRSRDHDFVPRGSRHRSPERFPKVPLRDRISSPRRSRSPPFYKNKGDKRPRRRRSPRRRDHSPNSIGSASPARRRGSTQSSDDVMSSLAKRPSLSENSNRNAAPKAPANDHPPAESTSSRVEIASEIGYIPRARTRSLSPYSKRRHLAEKPPPRDPRAREGPKQGRPPFPKGSRDKEVDRRGPPPSGPGPLTNARGRRRKQRRAADSYTTEEPRFRRSVSPRSMMTGPNAIPTGPRLQEEFESASSVGSPERDFGSQQHTPDPYKSIGNDILSSHEDTGATDQQPPSPKERPEEYPPPPPSPPPPPPPLDTRAERDAALMPPPNAPRGPRSELSILEPPKPAPIDASKGKVRFSMGSAGGKGKMPTGPRSQEFGIPRRLGTSSNSVPVAHRKGAATSTSSRQEAPPAKVPAKPAPPVPRVIISRKTPFERIGLVGEGTYGQVFKAQNWMSKELVALKRVRMTSEKDGFPITAAREIKILQRLSKGTDNDKIIHLLDNMVESNGFYMIFEYMDHDLTGILNHPTFRLSYANIKDLAHQFFSGLAHIHRAGILHRDIKSSNILVNSEGQLKIADFGLARQYDKMYERLNIEQHFTNRIITLWYRPVEILLGETEYTTGPDVWSGGCVFMELFTRKAIFTGTNEITQLDYIWSILGTPSPSIWPDWKKMAWYSMLRPEQKYEACFEKRFENVVPADALALAQRIFTYDPKNRPKAEDILQDPYFTTKEPKMERTTALKHIEGEWHELESKKNRKKEREKQQTAAKAKAQP</sequence>
<feature type="compositionally biased region" description="Basic and acidic residues" evidence="11">
    <location>
        <begin position="1"/>
        <end position="11"/>
    </location>
</feature>
<dbReference type="PROSITE" id="PS50011">
    <property type="entry name" value="PROTEIN_KINASE_DOM"/>
    <property type="match status" value="1"/>
</dbReference>
<dbReference type="GO" id="GO:0004693">
    <property type="term" value="F:cyclin-dependent protein serine/threonine kinase activity"/>
    <property type="evidence" value="ECO:0007669"/>
    <property type="project" value="UniProtKB-EC"/>
</dbReference>
<evidence type="ECO:0000259" key="12">
    <source>
        <dbReference type="PROSITE" id="PS50011"/>
    </source>
</evidence>
<dbReference type="GO" id="GO:0032968">
    <property type="term" value="P:positive regulation of transcription elongation by RNA polymerase II"/>
    <property type="evidence" value="ECO:0007669"/>
    <property type="project" value="TreeGrafter"/>
</dbReference>
<name>A0AAN8RU03_9PEZI</name>
<feature type="compositionally biased region" description="Basic and acidic residues" evidence="11">
    <location>
        <begin position="170"/>
        <end position="201"/>
    </location>
</feature>
<dbReference type="SMART" id="SM00220">
    <property type="entry name" value="S_TKc"/>
    <property type="match status" value="1"/>
</dbReference>
<dbReference type="PANTHER" id="PTHR24056">
    <property type="entry name" value="CELL DIVISION PROTEIN KINASE"/>
    <property type="match status" value="1"/>
</dbReference>
<feature type="compositionally biased region" description="Basic and acidic residues" evidence="11">
    <location>
        <begin position="68"/>
        <end position="84"/>
    </location>
</feature>
<comment type="similarity">
    <text evidence="1">Belongs to the protein kinase superfamily. CMGC Ser/Thr protein kinase family. CDC2/CDKX subfamily.</text>
</comment>
<gene>
    <name evidence="13" type="primary">CTK1</name>
    <name evidence="13" type="ORF">TWF506_008464</name>
</gene>
<keyword evidence="7 10" id="KW-0067">ATP-binding</keyword>